<proteinExistence type="predicted"/>
<keyword evidence="2" id="KW-1185">Reference proteome</keyword>
<protein>
    <submittedName>
        <fullName evidence="1">Uncharacterized protein</fullName>
    </submittedName>
</protein>
<evidence type="ECO:0000313" key="2">
    <source>
        <dbReference type="Proteomes" id="UP001159363"/>
    </source>
</evidence>
<organism evidence="1 2">
    <name type="scientific">Dryococelus australis</name>
    <dbReference type="NCBI Taxonomy" id="614101"/>
    <lineage>
        <taxon>Eukaryota</taxon>
        <taxon>Metazoa</taxon>
        <taxon>Ecdysozoa</taxon>
        <taxon>Arthropoda</taxon>
        <taxon>Hexapoda</taxon>
        <taxon>Insecta</taxon>
        <taxon>Pterygota</taxon>
        <taxon>Neoptera</taxon>
        <taxon>Polyneoptera</taxon>
        <taxon>Phasmatodea</taxon>
        <taxon>Verophasmatodea</taxon>
        <taxon>Anareolatae</taxon>
        <taxon>Phasmatidae</taxon>
        <taxon>Eurycanthinae</taxon>
        <taxon>Dryococelus</taxon>
    </lineage>
</organism>
<sequence>MNSENSENWRNARRNGYSKQNQVIRVIQQCIKPDLLPEGSSNRDLLIHLRHIRLLPDFQKRG</sequence>
<dbReference type="EMBL" id="JARBHB010000005">
    <property type="protein sequence ID" value="KAJ8884132.1"/>
    <property type="molecule type" value="Genomic_DNA"/>
</dbReference>
<dbReference type="Proteomes" id="UP001159363">
    <property type="component" value="Chromosome 4"/>
</dbReference>
<comment type="caution">
    <text evidence="1">The sequence shown here is derived from an EMBL/GenBank/DDBJ whole genome shotgun (WGS) entry which is preliminary data.</text>
</comment>
<accession>A0ABQ9HIH2</accession>
<evidence type="ECO:0000313" key="1">
    <source>
        <dbReference type="EMBL" id="KAJ8884132.1"/>
    </source>
</evidence>
<reference evidence="1 2" key="1">
    <citation type="submission" date="2023-02" db="EMBL/GenBank/DDBJ databases">
        <title>LHISI_Scaffold_Assembly.</title>
        <authorList>
            <person name="Stuart O.P."/>
            <person name="Cleave R."/>
            <person name="Magrath M.J.L."/>
            <person name="Mikheyev A.S."/>
        </authorList>
    </citation>
    <scope>NUCLEOTIDE SEQUENCE [LARGE SCALE GENOMIC DNA]</scope>
    <source>
        <strain evidence="1">Daus_M_001</strain>
        <tissue evidence="1">Leg muscle</tissue>
    </source>
</reference>
<gene>
    <name evidence="1" type="ORF">PR048_015989</name>
</gene>
<name>A0ABQ9HIH2_9NEOP</name>